<organism evidence="6 9">
    <name type="scientific">Lactiplantibacillus pentosus</name>
    <name type="common">Lactobacillus pentosus</name>
    <dbReference type="NCBI Taxonomy" id="1589"/>
    <lineage>
        <taxon>Bacteria</taxon>
        <taxon>Bacillati</taxon>
        <taxon>Bacillota</taxon>
        <taxon>Bacilli</taxon>
        <taxon>Lactobacillales</taxon>
        <taxon>Lactobacillaceae</taxon>
        <taxon>Lactiplantibacillus</taxon>
    </lineage>
</organism>
<protein>
    <recommendedName>
        <fullName evidence="10">YxjI</fullName>
    </recommendedName>
</protein>
<evidence type="ECO:0000313" key="2">
    <source>
        <dbReference type="EMBL" id="MDT6990637.1"/>
    </source>
</evidence>
<dbReference type="Proteomes" id="UP000238378">
    <property type="component" value="Unassembled WGS sequence"/>
</dbReference>
<dbReference type="Proteomes" id="UP001263852">
    <property type="component" value="Unassembled WGS sequence"/>
</dbReference>
<evidence type="ECO:0008006" key="10">
    <source>
        <dbReference type="Google" id="ProtNLM"/>
    </source>
</evidence>
<evidence type="ECO:0000313" key="1">
    <source>
        <dbReference type="EMBL" id="MDF2312046.1"/>
    </source>
</evidence>
<comment type="caution">
    <text evidence="6">The sequence shown here is derived from an EMBL/GenBank/DDBJ whole genome shotgun (WGS) entry which is preliminary data.</text>
</comment>
<proteinExistence type="predicted"/>
<dbReference type="SUPFAM" id="SSF54518">
    <property type="entry name" value="Tubby C-terminal domain-like"/>
    <property type="match status" value="1"/>
</dbReference>
<reference evidence="2" key="5">
    <citation type="submission" date="2023-08" db="EMBL/GenBank/DDBJ databases">
        <authorList>
            <person name="Page C.A."/>
            <person name="Perez-Diaz I.M."/>
        </authorList>
    </citation>
    <scope>NUCLEOTIDE SEQUENCE</scope>
    <source>
        <strain evidence="3">1.8.9</strain>
        <strain evidence="2">7.8.46</strain>
    </source>
</reference>
<dbReference type="OrthoDB" id="2248181at2"/>
<dbReference type="Proteomes" id="UP000281061">
    <property type="component" value="Unassembled WGS sequence"/>
</dbReference>
<evidence type="ECO:0000313" key="6">
    <source>
        <dbReference type="EMBL" id="RMW53763.1"/>
    </source>
</evidence>
<reference evidence="1" key="4">
    <citation type="journal article" date="2023" name="Front Nutr">
        <title>Lactiplantibacillus pentosus P2020 protects the hyperuricemia and renal inflammation in mice.</title>
        <authorList>
            <person name="Wang Z."/>
            <person name="Song L."/>
            <person name="Li X."/>
            <person name="Xiao Y."/>
            <person name="Huang Y."/>
            <person name="Zhang Y."/>
            <person name="Li J."/>
            <person name="Li M."/>
            <person name="Ren Z."/>
        </authorList>
    </citation>
    <scope>NUCLEOTIDE SEQUENCE</scope>
    <source>
        <strain evidence="1">P2000</strain>
    </source>
</reference>
<evidence type="ECO:0000313" key="4">
    <source>
        <dbReference type="EMBL" id="PRO96208.1"/>
    </source>
</evidence>
<dbReference type="EMBL" id="JAPEQV010000003">
    <property type="protein sequence ID" value="MDF2312046.1"/>
    <property type="molecule type" value="Genomic_DNA"/>
</dbReference>
<evidence type="ECO:0000313" key="5">
    <source>
        <dbReference type="EMBL" id="RMW48722.1"/>
    </source>
</evidence>
<gene>
    <name evidence="4" type="ORF">C6Y08_00645</name>
    <name evidence="6" type="ORF">D6U17_10815</name>
    <name evidence="5" type="ORF">D6U18_07330</name>
    <name evidence="1" type="ORF">OOJ94_04365</name>
    <name evidence="2" type="ORF">RI536_11130</name>
    <name evidence="3" type="ORF">RI555_12895</name>
</gene>
<dbReference type="RefSeq" id="WP_050339116.1">
    <property type="nucleotide sequence ID" value="NZ_BJZC01000158.1"/>
</dbReference>
<dbReference type="AlphaFoldDB" id="A0A2I0Z5P9"/>
<dbReference type="EMBL" id="JAVLAQ010000001">
    <property type="protein sequence ID" value="MDT6990637.1"/>
    <property type="molecule type" value="Genomic_DNA"/>
</dbReference>
<dbReference type="Pfam" id="PF04525">
    <property type="entry name" value="LOR"/>
    <property type="match status" value="1"/>
</dbReference>
<dbReference type="EMBL" id="JAVLAO010000001">
    <property type="protein sequence ID" value="MDT7039857.1"/>
    <property type="molecule type" value="Genomic_DNA"/>
</dbReference>
<dbReference type="GeneID" id="49393136"/>
<dbReference type="EMBL" id="RDCJ01000073">
    <property type="protein sequence ID" value="RMW48722.1"/>
    <property type="molecule type" value="Genomic_DNA"/>
</dbReference>
<sequence length="195" mass="22401">MRKLYFSRNSFAQGARIVRDAHNQSHYLLVGRWGRRQDALSLYAIQGELLAEIRQTTLGLLPKFDLYYNRQNVGSISKTLGFWHEMLYVRKLRWIIMGSLNAESYRIYHGTELVMTMRPVVTTNGEAFELAITEPTTEPLCICIAAILDHWQKPTNRTRTPVAKKGLKVSFGESNYTLTPHDKVAQHYNCGRGSH</sequence>
<reference evidence="1" key="3">
    <citation type="submission" date="2022-11" db="EMBL/GenBank/DDBJ databases">
        <authorList>
            <person name="Wang Z."/>
        </authorList>
    </citation>
    <scope>NUCLEOTIDE SEQUENCE</scope>
    <source>
        <strain evidence="1">P2000</strain>
    </source>
</reference>
<dbReference type="InterPro" id="IPR025659">
    <property type="entry name" value="Tubby-like_C"/>
</dbReference>
<accession>A0A2I0Z5P9</accession>
<evidence type="ECO:0000313" key="3">
    <source>
        <dbReference type="EMBL" id="MDT7039857.1"/>
    </source>
</evidence>
<keyword evidence="7" id="KW-1185">Reference proteome</keyword>
<dbReference type="Proteomes" id="UP001151834">
    <property type="component" value="Unassembled WGS sequence"/>
</dbReference>
<dbReference type="EMBL" id="PVOB01000007">
    <property type="protein sequence ID" value="PRO96208.1"/>
    <property type="molecule type" value="Genomic_DNA"/>
</dbReference>
<name>A0A2I0Z5P9_LACPE</name>
<dbReference type="KEGG" id="lpg:BB562_13030"/>
<dbReference type="Proteomes" id="UP000276249">
    <property type="component" value="Unassembled WGS sequence"/>
</dbReference>
<evidence type="ECO:0000313" key="9">
    <source>
        <dbReference type="Proteomes" id="UP000281061"/>
    </source>
</evidence>
<reference evidence="8 9" key="2">
    <citation type="submission" date="2018-10" db="EMBL/GenBank/DDBJ databases">
        <title>Genome sequences of five Lactobacillus pentosus strains isolated from brines of traditionally fermented spanish-style green table olives and differences between them.</title>
        <authorList>
            <person name="Jimenez Diaz R."/>
        </authorList>
    </citation>
    <scope>NUCLEOTIDE SEQUENCE [LARGE SCALE GENOMIC DNA]</scope>
    <source>
        <strain evidence="5 8">IG10</strain>
        <strain evidence="6 9">IG8</strain>
    </source>
</reference>
<dbReference type="Proteomes" id="UP001267003">
    <property type="component" value="Unassembled WGS sequence"/>
</dbReference>
<evidence type="ECO:0000313" key="7">
    <source>
        <dbReference type="Proteomes" id="UP000238378"/>
    </source>
</evidence>
<evidence type="ECO:0000313" key="8">
    <source>
        <dbReference type="Proteomes" id="UP000276249"/>
    </source>
</evidence>
<reference evidence="4 7" key="1">
    <citation type="submission" date="2018-03" db="EMBL/GenBank/DDBJ databases">
        <title>Draft Genome Sequences of six Lactobacillus pentosus Strains Isolated from Brines of Traditionally Fermented Spanish-Style Green Table Olives.</title>
        <authorList>
            <person name="Calero-Delgado B."/>
            <person name="Martin-Platero A.M."/>
            <person name="Perez-Pulido A.J."/>
            <person name="Benitez-Cabello A."/>
            <person name="Casimiro-Soriguer C.S."/>
            <person name="Martinez-Bueno M."/>
            <person name="Arroyo-Lopez F.N."/>
            <person name="Rodriguez-Gomez F."/>
            <person name="Bautista-Gallego J."/>
            <person name="Garrido-Fernandez A."/>
            <person name="Jimenez-Diaz R."/>
        </authorList>
    </citation>
    <scope>NUCLEOTIDE SEQUENCE [LARGE SCALE GENOMIC DNA]</scope>
    <source>
        <strain evidence="4 7">IG2</strain>
    </source>
</reference>
<dbReference type="InterPro" id="IPR007612">
    <property type="entry name" value="LOR"/>
</dbReference>
<dbReference type="EMBL" id="RDCL01000064">
    <property type="protein sequence ID" value="RMW53763.1"/>
    <property type="molecule type" value="Genomic_DNA"/>
</dbReference>